<reference evidence="6" key="2">
    <citation type="submission" date="2021-09" db="EMBL/GenBank/DDBJ databases">
        <authorList>
            <person name="Jia N."/>
            <person name="Wang J."/>
            <person name="Shi W."/>
            <person name="Du L."/>
            <person name="Sun Y."/>
            <person name="Zhan W."/>
            <person name="Jiang J."/>
            <person name="Wang Q."/>
            <person name="Zhang B."/>
            <person name="Ji P."/>
            <person name="Sakyi L.B."/>
            <person name="Cui X."/>
            <person name="Yuan T."/>
            <person name="Jiang B."/>
            <person name="Yang W."/>
            <person name="Lam T.T.-Y."/>
            <person name="Chang Q."/>
            <person name="Ding S."/>
            <person name="Wang X."/>
            <person name="Zhu J."/>
            <person name="Ruan X."/>
            <person name="Zhao L."/>
            <person name="Wei J."/>
            <person name="Que T."/>
            <person name="Du C."/>
            <person name="Cheng J."/>
            <person name="Dai P."/>
            <person name="Han X."/>
            <person name="Huang E."/>
            <person name="Gao Y."/>
            <person name="Liu J."/>
            <person name="Shao H."/>
            <person name="Ye R."/>
            <person name="Li L."/>
            <person name="Wei W."/>
            <person name="Wang X."/>
            <person name="Wang C."/>
            <person name="Huo Q."/>
            <person name="Li W."/>
            <person name="Guo W."/>
            <person name="Chen H."/>
            <person name="Chen S."/>
            <person name="Zhou L."/>
            <person name="Zhou L."/>
            <person name="Ni X."/>
            <person name="Tian J."/>
            <person name="Zhou Y."/>
            <person name="Sheng Y."/>
            <person name="Liu T."/>
            <person name="Pan Y."/>
            <person name="Xia L."/>
            <person name="Li J."/>
            <person name="Zhao F."/>
            <person name="Cao W."/>
        </authorList>
    </citation>
    <scope>NUCLEOTIDE SEQUENCE</scope>
    <source>
        <strain evidence="6">Rsan-2018</strain>
        <tissue evidence="6">Larvae</tissue>
    </source>
</reference>
<dbReference type="InterPro" id="IPR011545">
    <property type="entry name" value="DEAD/DEAH_box_helicase_dom"/>
</dbReference>
<dbReference type="PANTHER" id="PTHR47959:SF13">
    <property type="entry name" value="ATP-DEPENDENT RNA HELICASE RHLE"/>
    <property type="match status" value="1"/>
</dbReference>
<proteinExistence type="predicted"/>
<dbReference type="PANTHER" id="PTHR47959">
    <property type="entry name" value="ATP-DEPENDENT RNA HELICASE RHLE-RELATED"/>
    <property type="match status" value="1"/>
</dbReference>
<dbReference type="InterPro" id="IPR027417">
    <property type="entry name" value="P-loop_NTPase"/>
</dbReference>
<dbReference type="GO" id="GO:0016787">
    <property type="term" value="F:hydrolase activity"/>
    <property type="evidence" value="ECO:0007669"/>
    <property type="project" value="UniProtKB-KW"/>
</dbReference>
<reference evidence="6" key="1">
    <citation type="journal article" date="2020" name="Cell">
        <title>Large-Scale Comparative Analyses of Tick Genomes Elucidate Their Genetic Diversity and Vector Capacities.</title>
        <authorList>
            <consortium name="Tick Genome and Microbiome Consortium (TIGMIC)"/>
            <person name="Jia N."/>
            <person name="Wang J."/>
            <person name="Shi W."/>
            <person name="Du L."/>
            <person name="Sun Y."/>
            <person name="Zhan W."/>
            <person name="Jiang J.F."/>
            <person name="Wang Q."/>
            <person name="Zhang B."/>
            <person name="Ji P."/>
            <person name="Bell-Sakyi L."/>
            <person name="Cui X.M."/>
            <person name="Yuan T.T."/>
            <person name="Jiang B.G."/>
            <person name="Yang W.F."/>
            <person name="Lam T.T."/>
            <person name="Chang Q.C."/>
            <person name="Ding S.J."/>
            <person name="Wang X.J."/>
            <person name="Zhu J.G."/>
            <person name="Ruan X.D."/>
            <person name="Zhao L."/>
            <person name="Wei J.T."/>
            <person name="Ye R.Z."/>
            <person name="Que T.C."/>
            <person name="Du C.H."/>
            <person name="Zhou Y.H."/>
            <person name="Cheng J.X."/>
            <person name="Dai P.F."/>
            <person name="Guo W.B."/>
            <person name="Han X.H."/>
            <person name="Huang E.J."/>
            <person name="Li L.F."/>
            <person name="Wei W."/>
            <person name="Gao Y.C."/>
            <person name="Liu J.Z."/>
            <person name="Shao H.Z."/>
            <person name="Wang X."/>
            <person name="Wang C.C."/>
            <person name="Yang T.C."/>
            <person name="Huo Q.B."/>
            <person name="Li W."/>
            <person name="Chen H.Y."/>
            <person name="Chen S.E."/>
            <person name="Zhou L.G."/>
            <person name="Ni X.B."/>
            <person name="Tian J.H."/>
            <person name="Sheng Y."/>
            <person name="Liu T."/>
            <person name="Pan Y.S."/>
            <person name="Xia L.Y."/>
            <person name="Li J."/>
            <person name="Zhao F."/>
            <person name="Cao W.C."/>
        </authorList>
    </citation>
    <scope>NUCLEOTIDE SEQUENCE</scope>
    <source>
        <strain evidence="6">Rsan-2018</strain>
    </source>
</reference>
<evidence type="ECO:0000256" key="3">
    <source>
        <dbReference type="ARBA" id="ARBA00022806"/>
    </source>
</evidence>
<dbReference type="GO" id="GO:0005829">
    <property type="term" value="C:cytosol"/>
    <property type="evidence" value="ECO:0007669"/>
    <property type="project" value="TreeGrafter"/>
</dbReference>
<feature type="domain" description="Helicase ATP-binding" evidence="5">
    <location>
        <begin position="88"/>
        <end position="162"/>
    </location>
</feature>
<dbReference type="GO" id="GO:0003676">
    <property type="term" value="F:nucleic acid binding"/>
    <property type="evidence" value="ECO:0007669"/>
    <property type="project" value="InterPro"/>
</dbReference>
<name>A0A9D4PPE5_RHISA</name>
<sequence length="174" mass="19377">MPTVTGRLEGNLVTVLRDTGCSTVVVKRSLVPDAKLTGNTRIIRLLDRSEKCLPEADVFIDSPFFRGVARAVCMENPLYDVILGNIKGRLLQLIQQGQLSLEWVRLLVLDEADQLLGEGFQEDLRKLWALLPKRRQVVATSATYSPEVARILEEELLRNPMVVRLGADTPALLG</sequence>
<dbReference type="InterPro" id="IPR050079">
    <property type="entry name" value="DEAD_box_RNA_helicase"/>
</dbReference>
<dbReference type="PROSITE" id="PS51192">
    <property type="entry name" value="HELICASE_ATP_BIND_1"/>
    <property type="match status" value="1"/>
</dbReference>
<dbReference type="Proteomes" id="UP000821837">
    <property type="component" value="Chromosome 6"/>
</dbReference>
<evidence type="ECO:0000259" key="5">
    <source>
        <dbReference type="PROSITE" id="PS51192"/>
    </source>
</evidence>
<dbReference type="GO" id="GO:0003724">
    <property type="term" value="F:RNA helicase activity"/>
    <property type="evidence" value="ECO:0007669"/>
    <property type="project" value="TreeGrafter"/>
</dbReference>
<gene>
    <name evidence="6" type="ORF">HPB52_020849</name>
</gene>
<keyword evidence="7" id="KW-1185">Reference proteome</keyword>
<dbReference type="VEuPathDB" id="VectorBase:RSAN_055943"/>
<dbReference type="InterPro" id="IPR014001">
    <property type="entry name" value="Helicase_ATP-bd"/>
</dbReference>
<evidence type="ECO:0000256" key="2">
    <source>
        <dbReference type="ARBA" id="ARBA00022801"/>
    </source>
</evidence>
<accession>A0A9D4PPE5</accession>
<evidence type="ECO:0000256" key="1">
    <source>
        <dbReference type="ARBA" id="ARBA00022741"/>
    </source>
</evidence>
<comment type="caution">
    <text evidence="6">The sequence shown here is derived from an EMBL/GenBank/DDBJ whole genome shotgun (WGS) entry which is preliminary data.</text>
</comment>
<protein>
    <recommendedName>
        <fullName evidence="5">Helicase ATP-binding domain-containing protein</fullName>
    </recommendedName>
</protein>
<dbReference type="EMBL" id="JABSTV010001252">
    <property type="protein sequence ID" value="KAH7948364.1"/>
    <property type="molecule type" value="Genomic_DNA"/>
</dbReference>
<dbReference type="GO" id="GO:0005524">
    <property type="term" value="F:ATP binding"/>
    <property type="evidence" value="ECO:0007669"/>
    <property type="project" value="UniProtKB-KW"/>
</dbReference>
<evidence type="ECO:0000256" key="4">
    <source>
        <dbReference type="ARBA" id="ARBA00022840"/>
    </source>
</evidence>
<dbReference type="AlphaFoldDB" id="A0A9D4PPE5"/>
<keyword evidence="2" id="KW-0378">Hydrolase</keyword>
<organism evidence="6 7">
    <name type="scientific">Rhipicephalus sanguineus</name>
    <name type="common">Brown dog tick</name>
    <name type="synonym">Ixodes sanguineus</name>
    <dbReference type="NCBI Taxonomy" id="34632"/>
    <lineage>
        <taxon>Eukaryota</taxon>
        <taxon>Metazoa</taxon>
        <taxon>Ecdysozoa</taxon>
        <taxon>Arthropoda</taxon>
        <taxon>Chelicerata</taxon>
        <taxon>Arachnida</taxon>
        <taxon>Acari</taxon>
        <taxon>Parasitiformes</taxon>
        <taxon>Ixodida</taxon>
        <taxon>Ixodoidea</taxon>
        <taxon>Ixodidae</taxon>
        <taxon>Rhipicephalinae</taxon>
        <taxon>Rhipicephalus</taxon>
        <taxon>Rhipicephalus</taxon>
    </lineage>
</organism>
<evidence type="ECO:0000313" key="7">
    <source>
        <dbReference type="Proteomes" id="UP000821837"/>
    </source>
</evidence>
<dbReference type="Pfam" id="PF00270">
    <property type="entry name" value="DEAD"/>
    <property type="match status" value="1"/>
</dbReference>
<keyword evidence="4" id="KW-0067">ATP-binding</keyword>
<dbReference type="VEuPathDB" id="VectorBase:RSAN_056532"/>
<keyword evidence="1" id="KW-0547">Nucleotide-binding</keyword>
<keyword evidence="3" id="KW-0347">Helicase</keyword>
<evidence type="ECO:0000313" key="6">
    <source>
        <dbReference type="EMBL" id="KAH7948364.1"/>
    </source>
</evidence>
<dbReference type="Gene3D" id="3.40.50.300">
    <property type="entry name" value="P-loop containing nucleotide triphosphate hydrolases"/>
    <property type="match status" value="1"/>
</dbReference>
<dbReference type="SUPFAM" id="SSF52540">
    <property type="entry name" value="P-loop containing nucleoside triphosphate hydrolases"/>
    <property type="match status" value="1"/>
</dbReference>